<proteinExistence type="inferred from homology"/>
<keyword evidence="6" id="KW-0479">Metal-binding</keyword>
<dbReference type="EMBL" id="MHTK01000002">
    <property type="protein sequence ID" value="OHA60113.1"/>
    <property type="molecule type" value="Genomic_DNA"/>
</dbReference>
<evidence type="ECO:0000256" key="5">
    <source>
        <dbReference type="ARBA" id="ARBA00022694"/>
    </source>
</evidence>
<dbReference type="STRING" id="1802439.A2589_00320"/>
<keyword evidence="8" id="KW-0067">ATP-binding</keyword>
<dbReference type="PANTHER" id="PTHR33540:SF2">
    <property type="entry name" value="TRNA THREONYLCARBAMOYLADENOSINE BIOSYNTHESIS PROTEIN TSAE"/>
    <property type="match status" value="1"/>
</dbReference>
<comment type="subcellular location">
    <subcellularLocation>
        <location evidence="1">Cytoplasm</location>
    </subcellularLocation>
</comment>
<evidence type="ECO:0000313" key="12">
    <source>
        <dbReference type="Proteomes" id="UP000177838"/>
    </source>
</evidence>
<evidence type="ECO:0000313" key="11">
    <source>
        <dbReference type="EMBL" id="OHA60113.1"/>
    </source>
</evidence>
<dbReference type="InterPro" id="IPR027417">
    <property type="entry name" value="P-loop_NTPase"/>
</dbReference>
<evidence type="ECO:0000256" key="4">
    <source>
        <dbReference type="ARBA" id="ARBA00022490"/>
    </source>
</evidence>
<dbReference type="SUPFAM" id="SSF52540">
    <property type="entry name" value="P-loop containing nucleoside triphosphate hydrolases"/>
    <property type="match status" value="1"/>
</dbReference>
<dbReference type="GO" id="GO:0046872">
    <property type="term" value="F:metal ion binding"/>
    <property type="evidence" value="ECO:0007669"/>
    <property type="project" value="UniProtKB-KW"/>
</dbReference>
<dbReference type="PANTHER" id="PTHR33540">
    <property type="entry name" value="TRNA THREONYLCARBAMOYLADENOSINE BIOSYNTHESIS PROTEIN TSAE"/>
    <property type="match status" value="1"/>
</dbReference>
<dbReference type="Proteomes" id="UP000177838">
    <property type="component" value="Unassembled WGS sequence"/>
</dbReference>
<dbReference type="Gene3D" id="3.40.50.300">
    <property type="entry name" value="P-loop containing nucleotide triphosphate hydrolases"/>
    <property type="match status" value="1"/>
</dbReference>
<sequence>METITKSLAETKQLAADFINELSPGVDRATVVALRGDLGAGKTAFTQGLAEALGIIETVISPTFVIEKIYDLPLGSKFKRLIHIDAYRLERVEELVQLGFADLLSEPGHLIVIEWPERVADVLPAELVNIDFKFIDDTTRSISYGH</sequence>
<accession>A0A1G2QIC6</accession>
<evidence type="ECO:0000256" key="1">
    <source>
        <dbReference type="ARBA" id="ARBA00004496"/>
    </source>
</evidence>
<keyword evidence="4" id="KW-0963">Cytoplasm</keyword>
<gene>
    <name evidence="11" type="ORF">A2589_00320</name>
</gene>
<keyword evidence="9" id="KW-0460">Magnesium</keyword>
<evidence type="ECO:0000256" key="3">
    <source>
        <dbReference type="ARBA" id="ARBA00019010"/>
    </source>
</evidence>
<keyword evidence="5" id="KW-0819">tRNA processing</keyword>
<dbReference type="GO" id="GO:0002949">
    <property type="term" value="P:tRNA threonylcarbamoyladenosine modification"/>
    <property type="evidence" value="ECO:0007669"/>
    <property type="project" value="InterPro"/>
</dbReference>
<keyword evidence="7" id="KW-0547">Nucleotide-binding</keyword>
<protein>
    <recommendedName>
        <fullName evidence="3">tRNA threonylcarbamoyladenosine biosynthesis protein TsaE</fullName>
    </recommendedName>
    <alternativeName>
        <fullName evidence="10">t(6)A37 threonylcarbamoyladenosine biosynthesis protein TsaE</fullName>
    </alternativeName>
</protein>
<dbReference type="GO" id="GO:0005737">
    <property type="term" value="C:cytoplasm"/>
    <property type="evidence" value="ECO:0007669"/>
    <property type="project" value="UniProtKB-SubCell"/>
</dbReference>
<evidence type="ECO:0000256" key="6">
    <source>
        <dbReference type="ARBA" id="ARBA00022723"/>
    </source>
</evidence>
<dbReference type="InterPro" id="IPR003442">
    <property type="entry name" value="T6A_TsaE"/>
</dbReference>
<dbReference type="GO" id="GO:0005524">
    <property type="term" value="F:ATP binding"/>
    <property type="evidence" value="ECO:0007669"/>
    <property type="project" value="UniProtKB-KW"/>
</dbReference>
<dbReference type="AlphaFoldDB" id="A0A1G2QIC6"/>
<evidence type="ECO:0000256" key="7">
    <source>
        <dbReference type="ARBA" id="ARBA00022741"/>
    </source>
</evidence>
<dbReference type="GO" id="GO:0016740">
    <property type="term" value="F:transferase activity"/>
    <property type="evidence" value="ECO:0007669"/>
    <property type="project" value="UniProtKB-KW"/>
</dbReference>
<dbReference type="Pfam" id="PF02367">
    <property type="entry name" value="TsaE"/>
    <property type="match status" value="1"/>
</dbReference>
<evidence type="ECO:0000256" key="9">
    <source>
        <dbReference type="ARBA" id="ARBA00022842"/>
    </source>
</evidence>
<comment type="caution">
    <text evidence="11">The sequence shown here is derived from an EMBL/GenBank/DDBJ whole genome shotgun (WGS) entry which is preliminary data.</text>
</comment>
<dbReference type="NCBIfam" id="TIGR00150">
    <property type="entry name" value="T6A_YjeE"/>
    <property type="match status" value="1"/>
</dbReference>
<evidence type="ECO:0000256" key="2">
    <source>
        <dbReference type="ARBA" id="ARBA00007599"/>
    </source>
</evidence>
<name>A0A1G2QIC6_9BACT</name>
<keyword evidence="11" id="KW-0808">Transferase</keyword>
<evidence type="ECO:0000256" key="8">
    <source>
        <dbReference type="ARBA" id="ARBA00022840"/>
    </source>
</evidence>
<organism evidence="11 12">
    <name type="scientific">Candidatus Vogelbacteria bacterium RIFOXYD1_FULL_46_19</name>
    <dbReference type="NCBI Taxonomy" id="1802439"/>
    <lineage>
        <taxon>Bacteria</taxon>
        <taxon>Candidatus Vogeliibacteriota</taxon>
    </lineage>
</organism>
<evidence type="ECO:0000256" key="10">
    <source>
        <dbReference type="ARBA" id="ARBA00032441"/>
    </source>
</evidence>
<comment type="similarity">
    <text evidence="2">Belongs to the TsaE family.</text>
</comment>
<reference evidence="11 12" key="1">
    <citation type="journal article" date="2016" name="Nat. Commun.">
        <title>Thousands of microbial genomes shed light on interconnected biogeochemical processes in an aquifer system.</title>
        <authorList>
            <person name="Anantharaman K."/>
            <person name="Brown C.T."/>
            <person name="Hug L.A."/>
            <person name="Sharon I."/>
            <person name="Castelle C.J."/>
            <person name="Probst A.J."/>
            <person name="Thomas B.C."/>
            <person name="Singh A."/>
            <person name="Wilkins M.J."/>
            <person name="Karaoz U."/>
            <person name="Brodie E.L."/>
            <person name="Williams K.H."/>
            <person name="Hubbard S.S."/>
            <person name="Banfield J.F."/>
        </authorList>
    </citation>
    <scope>NUCLEOTIDE SEQUENCE [LARGE SCALE GENOMIC DNA]</scope>
</reference>